<evidence type="ECO:0000259" key="1">
    <source>
        <dbReference type="Pfam" id="PF13480"/>
    </source>
</evidence>
<dbReference type="AlphaFoldDB" id="A0A0K9F252"/>
<proteinExistence type="predicted"/>
<dbReference type="SUPFAM" id="SSF55729">
    <property type="entry name" value="Acyl-CoA N-acyltransferases (Nat)"/>
    <property type="match status" value="1"/>
</dbReference>
<dbReference type="OrthoDB" id="9808976at2"/>
<sequence>MQLIRIRTDDELMWYKDIWDEILAAEDNDNPFIELAWFFNWWQIVGRRERVELYAVEENGTIIAFFPFLVRLRWGIRIYAFVGENIANYSGVVAKKEWLLPATTFVFEQLIEKYKHLLFSFHGLLESKDTTKVIEQYFVERQLRPSIFREVTPYLAFHDVDFANYFNQRRKMHSVDKREQKLQKLGSLTRKTPSQDELWQMFRLFDRRWAKKIDTSDFTKGKKKDFFERLTLLKGETLQVEIDALVFEDQWIAFTYGICCRGRYVTYALAHEPTFNIFGPGRLVNQETIKRTHSENYRLFDMSIGYEPDKFDWRSNIDFTRRMLVSSGTKRAKLLASCYTLKERLKELLKGNHRVVEWKRNTLGQLRYLVKYGKVKDWLEYGQLFVEKFIRFKQVDLYELSPSDNVTPQRPVGDLFEELSIQEAMQLDEEEIISLFYKGYSIYKDSYAETNKPAFALHAVNWRVDELQIVEALPKQTYFLTYDVYKNIDIITAFFKKMKPAQTLWVTASFWQWRKRKRLLQLGYKRISRMKHFKCARFERNHVEKYTESGGDVHSVH</sequence>
<dbReference type="PATRIC" id="fig|582475.4.peg.4789"/>
<dbReference type="InterPro" id="IPR016181">
    <property type="entry name" value="Acyl_CoA_acyltransferase"/>
</dbReference>
<evidence type="ECO:0000313" key="2">
    <source>
        <dbReference type="EMBL" id="KMY28312.1"/>
    </source>
</evidence>
<dbReference type="Pfam" id="PF13480">
    <property type="entry name" value="Acetyltransf_6"/>
    <property type="match status" value="1"/>
</dbReference>
<protein>
    <recommendedName>
        <fullName evidence="1">BioF2-like acetyltransferase domain-containing protein</fullName>
    </recommendedName>
</protein>
<dbReference type="Proteomes" id="UP000037326">
    <property type="component" value="Unassembled WGS sequence"/>
</dbReference>
<gene>
    <name evidence="2" type="ORF">ACZ11_24100</name>
</gene>
<evidence type="ECO:0000313" key="3">
    <source>
        <dbReference type="Proteomes" id="UP000037326"/>
    </source>
</evidence>
<comment type="caution">
    <text evidence="2">The sequence shown here is derived from an EMBL/GenBank/DDBJ whole genome shotgun (WGS) entry which is preliminary data.</text>
</comment>
<feature type="domain" description="BioF2-like acetyltransferase" evidence="1">
    <location>
        <begin position="170"/>
        <end position="310"/>
    </location>
</feature>
<dbReference type="EMBL" id="LFXJ01000013">
    <property type="protein sequence ID" value="KMY28312.1"/>
    <property type="molecule type" value="Genomic_DNA"/>
</dbReference>
<reference evidence="3" key="1">
    <citation type="submission" date="2015-07" db="EMBL/GenBank/DDBJ databases">
        <authorList>
            <person name="Liu B."/>
            <person name="Wang J."/>
            <person name="Zhu Y."/>
            <person name="Liu G."/>
            <person name="Chen Q."/>
            <person name="Lan J."/>
            <person name="Che J."/>
            <person name="Ge C."/>
            <person name="Shi H."/>
            <person name="Pan Z."/>
            <person name="Liu X."/>
        </authorList>
    </citation>
    <scope>NUCLEOTIDE SEQUENCE [LARGE SCALE GENOMIC DNA]</scope>
    <source>
        <strain evidence="3">DSM 23493</strain>
    </source>
</reference>
<name>A0A0K9F252_9BACI</name>
<dbReference type="InterPro" id="IPR038740">
    <property type="entry name" value="BioF2-like_GNAT_dom"/>
</dbReference>
<accession>A0A0K9F252</accession>
<organism evidence="2 3">
    <name type="scientific">Lysinibacillus xylanilyticus</name>
    <dbReference type="NCBI Taxonomy" id="582475"/>
    <lineage>
        <taxon>Bacteria</taxon>
        <taxon>Bacillati</taxon>
        <taxon>Bacillota</taxon>
        <taxon>Bacilli</taxon>
        <taxon>Bacillales</taxon>
        <taxon>Bacillaceae</taxon>
        <taxon>Lysinibacillus</taxon>
    </lineage>
</organism>